<evidence type="ECO:0000256" key="3">
    <source>
        <dbReference type="SAM" id="MobiDB-lite"/>
    </source>
</evidence>
<dbReference type="InterPro" id="IPR000873">
    <property type="entry name" value="AMP-dep_synth/lig_dom"/>
</dbReference>
<dbReference type="SUPFAM" id="SSF47336">
    <property type="entry name" value="ACP-like"/>
    <property type="match status" value="1"/>
</dbReference>
<feature type="domain" description="Carrier" evidence="4">
    <location>
        <begin position="586"/>
        <end position="662"/>
    </location>
</feature>
<name>A0AA90KIX8_9ACTN</name>
<dbReference type="Gene3D" id="3.40.50.12780">
    <property type="entry name" value="N-terminal domain of ligase-like"/>
    <property type="match status" value="1"/>
</dbReference>
<dbReference type="GO" id="GO:0031956">
    <property type="term" value="F:medium-chain fatty acid-CoA ligase activity"/>
    <property type="evidence" value="ECO:0007669"/>
    <property type="project" value="TreeGrafter"/>
</dbReference>
<feature type="region of interest" description="Disordered" evidence="3">
    <location>
        <begin position="519"/>
        <end position="588"/>
    </location>
</feature>
<dbReference type="PANTHER" id="PTHR43201:SF5">
    <property type="entry name" value="MEDIUM-CHAIN ACYL-COA LIGASE ACSF2, MITOCHONDRIAL"/>
    <property type="match status" value="1"/>
</dbReference>
<evidence type="ECO:0000256" key="2">
    <source>
        <dbReference type="ARBA" id="ARBA00022598"/>
    </source>
</evidence>
<dbReference type="PANTHER" id="PTHR43201">
    <property type="entry name" value="ACYL-COA SYNTHETASE"/>
    <property type="match status" value="1"/>
</dbReference>
<organism evidence="5">
    <name type="scientific">Streptantibioticus silvisoli</name>
    <dbReference type="NCBI Taxonomy" id="2705255"/>
    <lineage>
        <taxon>Bacteria</taxon>
        <taxon>Bacillati</taxon>
        <taxon>Actinomycetota</taxon>
        <taxon>Actinomycetes</taxon>
        <taxon>Kitasatosporales</taxon>
        <taxon>Streptomycetaceae</taxon>
        <taxon>Streptantibioticus</taxon>
    </lineage>
</organism>
<dbReference type="PROSITE" id="PS50075">
    <property type="entry name" value="CARRIER"/>
    <property type="match status" value="1"/>
</dbReference>
<dbReference type="EMBL" id="JABXJJ020000053">
    <property type="protein sequence ID" value="MDI5973845.1"/>
    <property type="molecule type" value="Genomic_DNA"/>
</dbReference>
<accession>A0AA90KIX8</accession>
<protein>
    <submittedName>
        <fullName evidence="5">Non-ribosomal peptide synthetase</fullName>
    </submittedName>
</protein>
<dbReference type="RefSeq" id="WP_271318074.1">
    <property type="nucleotide sequence ID" value="NZ_JABXJJ020000053.1"/>
</dbReference>
<feature type="compositionally biased region" description="Low complexity" evidence="3">
    <location>
        <begin position="567"/>
        <end position="577"/>
    </location>
</feature>
<keyword evidence="2" id="KW-0436">Ligase</keyword>
<dbReference type="InterPro" id="IPR025110">
    <property type="entry name" value="AMP-bd_C"/>
</dbReference>
<dbReference type="InterPro" id="IPR009081">
    <property type="entry name" value="PP-bd_ACP"/>
</dbReference>
<reference evidence="5" key="1">
    <citation type="submission" date="2023-05" db="EMBL/GenBank/DDBJ databases">
        <title>Streptantibioticus silvisoli sp. nov., acidotolerant actinomycetes 1 from pine litter.</title>
        <authorList>
            <person name="Swiecimska M."/>
            <person name="Golinska P."/>
            <person name="Sangal V."/>
            <person name="Wachnowicz B."/>
            <person name="Goodfellow M."/>
        </authorList>
    </citation>
    <scope>NUCLEOTIDE SEQUENCE</scope>
    <source>
        <strain evidence="5">SL13</strain>
    </source>
</reference>
<comment type="caution">
    <text evidence="5">The sequence shown here is derived from an EMBL/GenBank/DDBJ whole genome shotgun (WGS) entry which is preliminary data.</text>
</comment>
<feature type="compositionally biased region" description="Low complexity" evidence="3">
    <location>
        <begin position="525"/>
        <end position="541"/>
    </location>
</feature>
<dbReference type="InterPro" id="IPR036736">
    <property type="entry name" value="ACP-like_sf"/>
</dbReference>
<evidence type="ECO:0000313" key="5">
    <source>
        <dbReference type="EMBL" id="MDI5973845.1"/>
    </source>
</evidence>
<dbReference type="Gene3D" id="1.10.1200.10">
    <property type="entry name" value="ACP-like"/>
    <property type="match status" value="1"/>
</dbReference>
<dbReference type="Pfam" id="PF00550">
    <property type="entry name" value="PP-binding"/>
    <property type="match status" value="1"/>
</dbReference>
<evidence type="ECO:0000256" key="1">
    <source>
        <dbReference type="ARBA" id="ARBA00006432"/>
    </source>
</evidence>
<dbReference type="InterPro" id="IPR042099">
    <property type="entry name" value="ANL_N_sf"/>
</dbReference>
<dbReference type="Gene3D" id="3.30.300.30">
    <property type="match status" value="1"/>
</dbReference>
<dbReference type="Pfam" id="PF13193">
    <property type="entry name" value="AMP-binding_C"/>
    <property type="match status" value="1"/>
</dbReference>
<comment type="similarity">
    <text evidence="1">Belongs to the ATP-dependent AMP-binding enzyme family.</text>
</comment>
<dbReference type="AlphaFoldDB" id="A0AA90KIX8"/>
<proteinExistence type="inferred from homology"/>
<sequence>MRDDEPAHDGDATHLAQVLDDRARRTPDAIALLAPGTEPLTFAGLAERVRAGADRLAACGVRRGDRVVVPAANDPDSAVTLLAVMSVAVCCPVNPGLAQDEYEAYFDVLEPTAILLADGAPGRLRRAALTSELDVVAHDGRLGAGTPAGQLLRCGRRSAPPVVGESVLLRTSGTTSAGKIVPLTMAGMLAAARASVTAYRLTASDRRLNLSPLFYVQGLVGGLVTALVSGSSMACVPAFDPAGTLRLLGELEPSWFSASPMTHRALLDASRGRPLVAPRLRFIRSGAAPMPAGLKRELESRFGVPLIESYGMSEASQIACAPLPQDGTAQGMLPSGSQVGVLGADGAVSTAAGASGEIVVRGGNVIERYVWPHDAGEAFVDGWLRTGDLGELAADGSLTITGRAKELINRGGEKVSPHEVEEVLLNHPAVGRAVVFGVPDGPTEHVAAVVVPRPGRTVDEAALRAYAVEHLAAFEVPERVVFRAELPLNASGKPVRGEMPRLLGVRFGVPAGVCASAVREEPGSARTTAARQTAAAEPAAPHDTLRPGGGRPEGPGPLTVVTSPAFTGPAGATGAAGDPDDGRGAAPRTPLEAALAGLWAYALGRASVGVDEDFFSLGGDPTSALSLLMAVEEALGTALSASDLFDGMRTVELMASAIERGDR</sequence>
<dbReference type="GO" id="GO:0006631">
    <property type="term" value="P:fatty acid metabolic process"/>
    <property type="evidence" value="ECO:0007669"/>
    <property type="project" value="TreeGrafter"/>
</dbReference>
<evidence type="ECO:0000259" key="4">
    <source>
        <dbReference type="PROSITE" id="PS50075"/>
    </source>
</evidence>
<dbReference type="SUPFAM" id="SSF56801">
    <property type="entry name" value="Acetyl-CoA synthetase-like"/>
    <property type="match status" value="1"/>
</dbReference>
<gene>
    <name evidence="5" type="ORF">POF50_031655</name>
</gene>
<dbReference type="Pfam" id="PF00501">
    <property type="entry name" value="AMP-binding"/>
    <property type="match status" value="1"/>
</dbReference>
<dbReference type="InterPro" id="IPR045851">
    <property type="entry name" value="AMP-bd_C_sf"/>
</dbReference>